<evidence type="ECO:0000256" key="1">
    <source>
        <dbReference type="ARBA" id="ARBA00009437"/>
    </source>
</evidence>
<dbReference type="GO" id="GO:0003677">
    <property type="term" value="F:DNA binding"/>
    <property type="evidence" value="ECO:0007669"/>
    <property type="project" value="UniProtKB-KW"/>
</dbReference>
<dbReference type="InterPro" id="IPR000847">
    <property type="entry name" value="LysR_HTH_N"/>
</dbReference>
<evidence type="ECO:0000313" key="7">
    <source>
        <dbReference type="Proteomes" id="UP000249393"/>
    </source>
</evidence>
<dbReference type="FunFam" id="1.10.10.10:FF:000001">
    <property type="entry name" value="LysR family transcriptional regulator"/>
    <property type="match status" value="1"/>
</dbReference>
<dbReference type="AlphaFoldDB" id="A0A2W5WIR9"/>
<evidence type="ECO:0000256" key="3">
    <source>
        <dbReference type="ARBA" id="ARBA00023125"/>
    </source>
</evidence>
<comment type="similarity">
    <text evidence="1">Belongs to the LysR transcriptional regulatory family.</text>
</comment>
<dbReference type="EMBL" id="QFQZ01000038">
    <property type="protein sequence ID" value="PZR33668.1"/>
    <property type="molecule type" value="Genomic_DNA"/>
</dbReference>
<proteinExistence type="inferred from homology"/>
<protein>
    <submittedName>
        <fullName evidence="6">LysR family transcriptional regulator</fullName>
    </submittedName>
</protein>
<evidence type="ECO:0000259" key="5">
    <source>
        <dbReference type="PROSITE" id="PS50931"/>
    </source>
</evidence>
<gene>
    <name evidence="6" type="ORF">DI526_12815</name>
</gene>
<accession>A0A2W5WIR9</accession>
<evidence type="ECO:0000256" key="2">
    <source>
        <dbReference type="ARBA" id="ARBA00023015"/>
    </source>
</evidence>
<dbReference type="PRINTS" id="PR00039">
    <property type="entry name" value="HTHLYSR"/>
</dbReference>
<reference evidence="6 7" key="1">
    <citation type="submission" date="2017-08" db="EMBL/GenBank/DDBJ databases">
        <title>Infants hospitalized years apart are colonized by the same room-sourced microbial strains.</title>
        <authorList>
            <person name="Brooks B."/>
            <person name="Olm M.R."/>
            <person name="Firek B.A."/>
            <person name="Baker R."/>
            <person name="Thomas B.C."/>
            <person name="Morowitz M.J."/>
            <person name="Banfield J.F."/>
        </authorList>
    </citation>
    <scope>NUCLEOTIDE SEQUENCE [LARGE SCALE GENOMIC DNA]</scope>
    <source>
        <strain evidence="6">S2_003_000_R2_4</strain>
    </source>
</reference>
<dbReference type="Gene3D" id="1.10.10.10">
    <property type="entry name" value="Winged helix-like DNA-binding domain superfamily/Winged helix DNA-binding domain"/>
    <property type="match status" value="1"/>
</dbReference>
<evidence type="ECO:0000313" key="6">
    <source>
        <dbReference type="EMBL" id="PZR33668.1"/>
    </source>
</evidence>
<keyword evidence="2" id="KW-0805">Transcription regulation</keyword>
<dbReference type="GO" id="GO:0003700">
    <property type="term" value="F:DNA-binding transcription factor activity"/>
    <property type="evidence" value="ECO:0007669"/>
    <property type="project" value="InterPro"/>
</dbReference>
<dbReference type="SUPFAM" id="SSF53850">
    <property type="entry name" value="Periplasmic binding protein-like II"/>
    <property type="match status" value="1"/>
</dbReference>
<dbReference type="PANTHER" id="PTHR30579">
    <property type="entry name" value="TRANSCRIPTIONAL REGULATOR"/>
    <property type="match status" value="1"/>
</dbReference>
<dbReference type="InterPro" id="IPR036390">
    <property type="entry name" value="WH_DNA-bd_sf"/>
</dbReference>
<sequence length="290" mass="31165">MPNTTNLDLDLVRAFVMVSESRSFTQAGERLGRSQSAVSLQVRRLEDLIGEPLFRRDARRVSLTDKGEVFLAQARRLLRVNDDIVAALAADEVEGEVRLGAPEDFATAHLPAVLGAFARSHPRIALSVTCDLTLRLLDRISAGELDLALVKREPLGGELGVRVWREPLVWVGRDGEDLTSSRVVSLIAAPSPCVYRRRATTALDEAGKAWRIAYTSPSVAGQLAALRAGLGVSVLPRAMVPDDLAILGGEAPALADGEIALIRHREAGPAADRLAEHVLAALDRAVAQRG</sequence>
<name>A0A2W5WIR9_9CAUL</name>
<dbReference type="Proteomes" id="UP000249393">
    <property type="component" value="Unassembled WGS sequence"/>
</dbReference>
<keyword evidence="4" id="KW-0804">Transcription</keyword>
<keyword evidence="3" id="KW-0238">DNA-binding</keyword>
<dbReference type="RefSeq" id="WP_304278490.1">
    <property type="nucleotide sequence ID" value="NZ_QFQZ01000038.1"/>
</dbReference>
<dbReference type="InterPro" id="IPR050176">
    <property type="entry name" value="LTTR"/>
</dbReference>
<dbReference type="InterPro" id="IPR036388">
    <property type="entry name" value="WH-like_DNA-bd_sf"/>
</dbReference>
<dbReference type="PROSITE" id="PS50931">
    <property type="entry name" value="HTH_LYSR"/>
    <property type="match status" value="1"/>
</dbReference>
<dbReference type="Gene3D" id="3.40.190.10">
    <property type="entry name" value="Periplasmic binding protein-like II"/>
    <property type="match status" value="2"/>
</dbReference>
<dbReference type="PANTHER" id="PTHR30579:SF7">
    <property type="entry name" value="HTH-TYPE TRANSCRIPTIONAL REGULATOR LRHA-RELATED"/>
    <property type="match status" value="1"/>
</dbReference>
<dbReference type="Pfam" id="PF03466">
    <property type="entry name" value="LysR_substrate"/>
    <property type="match status" value="1"/>
</dbReference>
<dbReference type="InterPro" id="IPR005119">
    <property type="entry name" value="LysR_subst-bd"/>
</dbReference>
<dbReference type="Pfam" id="PF00126">
    <property type="entry name" value="HTH_1"/>
    <property type="match status" value="1"/>
</dbReference>
<feature type="domain" description="HTH lysR-type" evidence="5">
    <location>
        <begin position="7"/>
        <end position="64"/>
    </location>
</feature>
<organism evidence="6 7">
    <name type="scientific">Caulobacter segnis</name>
    <dbReference type="NCBI Taxonomy" id="88688"/>
    <lineage>
        <taxon>Bacteria</taxon>
        <taxon>Pseudomonadati</taxon>
        <taxon>Pseudomonadota</taxon>
        <taxon>Alphaproteobacteria</taxon>
        <taxon>Caulobacterales</taxon>
        <taxon>Caulobacteraceae</taxon>
        <taxon>Caulobacter</taxon>
    </lineage>
</organism>
<dbReference type="SUPFAM" id="SSF46785">
    <property type="entry name" value="Winged helix' DNA-binding domain"/>
    <property type="match status" value="1"/>
</dbReference>
<evidence type="ECO:0000256" key="4">
    <source>
        <dbReference type="ARBA" id="ARBA00023163"/>
    </source>
</evidence>
<comment type="caution">
    <text evidence="6">The sequence shown here is derived from an EMBL/GenBank/DDBJ whole genome shotgun (WGS) entry which is preliminary data.</text>
</comment>